<evidence type="ECO:0000256" key="2">
    <source>
        <dbReference type="ARBA" id="ARBA00022475"/>
    </source>
</evidence>
<feature type="transmembrane region" description="Helical" evidence="6">
    <location>
        <begin position="153"/>
        <end position="174"/>
    </location>
</feature>
<protein>
    <submittedName>
        <fullName evidence="7">Oligosaccharide flippase family protein</fullName>
    </submittedName>
</protein>
<gene>
    <name evidence="7" type="ORF">KI809_00245</name>
</gene>
<keyword evidence="5 6" id="KW-0472">Membrane</keyword>
<feature type="transmembrane region" description="Helical" evidence="6">
    <location>
        <begin position="12"/>
        <end position="34"/>
    </location>
</feature>
<name>A0AAW4KVN9_9BACT</name>
<dbReference type="PANTHER" id="PTHR30250">
    <property type="entry name" value="PST FAMILY PREDICTED COLANIC ACID TRANSPORTER"/>
    <property type="match status" value="1"/>
</dbReference>
<dbReference type="RefSeq" id="WP_214169520.1">
    <property type="nucleotide sequence ID" value="NZ_JAHCVJ010000001.1"/>
</dbReference>
<feature type="transmembrane region" description="Helical" evidence="6">
    <location>
        <begin position="402"/>
        <end position="420"/>
    </location>
</feature>
<evidence type="ECO:0000256" key="6">
    <source>
        <dbReference type="SAM" id="Phobius"/>
    </source>
</evidence>
<dbReference type="AlphaFoldDB" id="A0AAW4KVN9"/>
<dbReference type="Proteomes" id="UP000811899">
    <property type="component" value="Unassembled WGS sequence"/>
</dbReference>
<keyword evidence="4 6" id="KW-1133">Transmembrane helix</keyword>
<organism evidence="7 8">
    <name type="scientific">Geoanaerobacter pelophilus</name>
    <dbReference type="NCBI Taxonomy" id="60036"/>
    <lineage>
        <taxon>Bacteria</taxon>
        <taxon>Pseudomonadati</taxon>
        <taxon>Thermodesulfobacteriota</taxon>
        <taxon>Desulfuromonadia</taxon>
        <taxon>Geobacterales</taxon>
        <taxon>Geobacteraceae</taxon>
        <taxon>Geoanaerobacter</taxon>
    </lineage>
</organism>
<comment type="subcellular location">
    <subcellularLocation>
        <location evidence="1">Cell membrane</location>
        <topology evidence="1">Multi-pass membrane protein</topology>
    </subcellularLocation>
</comment>
<feature type="transmembrane region" description="Helical" evidence="6">
    <location>
        <begin position="432"/>
        <end position="454"/>
    </location>
</feature>
<accession>A0AAW4KVN9</accession>
<dbReference type="InterPro" id="IPR050833">
    <property type="entry name" value="Poly_Biosynth_Transport"/>
</dbReference>
<feature type="transmembrane region" description="Helical" evidence="6">
    <location>
        <begin position="122"/>
        <end position="141"/>
    </location>
</feature>
<dbReference type="Pfam" id="PF01943">
    <property type="entry name" value="Polysacc_synt"/>
    <property type="match status" value="1"/>
</dbReference>
<keyword evidence="2" id="KW-1003">Cell membrane</keyword>
<feature type="transmembrane region" description="Helical" evidence="6">
    <location>
        <begin position="40"/>
        <end position="59"/>
    </location>
</feature>
<evidence type="ECO:0000256" key="4">
    <source>
        <dbReference type="ARBA" id="ARBA00022989"/>
    </source>
</evidence>
<dbReference type="InterPro" id="IPR002797">
    <property type="entry name" value="Polysacc_synth"/>
</dbReference>
<feature type="transmembrane region" description="Helical" evidence="6">
    <location>
        <begin position="379"/>
        <end position="396"/>
    </location>
</feature>
<dbReference type="PANTHER" id="PTHR30250:SF26">
    <property type="entry name" value="PSMA PROTEIN"/>
    <property type="match status" value="1"/>
</dbReference>
<dbReference type="GO" id="GO:0005886">
    <property type="term" value="C:plasma membrane"/>
    <property type="evidence" value="ECO:0007669"/>
    <property type="project" value="UniProtKB-SubCell"/>
</dbReference>
<evidence type="ECO:0000313" key="7">
    <source>
        <dbReference type="EMBL" id="MBT0662719.1"/>
    </source>
</evidence>
<feature type="transmembrane region" description="Helical" evidence="6">
    <location>
        <begin position="341"/>
        <end position="358"/>
    </location>
</feature>
<sequence length="501" mass="55208">MIQKLFNNSISNVAILLLRLGVSFVLTPCILKALGKHEYGIYEIVLSVVGYMGMLELGMQPAVTRFIARYAAVNDEEKLKRIFSSALVFSTAIGALVAVALMLWAFAGAQGLVPPNAPSSRYTVFLTIVACQVLISFPGNVITSVHHGHQRYWLTSGLTAVNTVVGTSIIYFFLKHGYGLLVLTLANTIGFTLKFINYYLLLRLDKYGGYRFAFKYVSADTIRELVGFGFKSFALGIATRIRNSTDSLVIGTVLSPSAVAYYVMPSNLVNQLRNFISAATLGFMPFFSELNANSTPEKTREVYYTSSRYMVGVVVCGFIAIGFLGPRFLDVWIGSEYGQEGRLILYILAFATFIQMINPFHGRILTGIGKHGVLAKIRTYEAIVNLLISIVLAKIIGKEGVAIGTLLPALIAEPLILYIVCKQIAGQFFDYLIQALLPSLLPCIITALFYYVLIANFNPIGYGGIFIVGVSGSVLFVLSFIILLHRDERCRLFNIIKTRSI</sequence>
<feature type="transmembrane region" description="Helical" evidence="6">
    <location>
        <begin position="86"/>
        <end position="107"/>
    </location>
</feature>
<feature type="transmembrane region" description="Helical" evidence="6">
    <location>
        <begin position="460"/>
        <end position="484"/>
    </location>
</feature>
<proteinExistence type="predicted"/>
<keyword evidence="8" id="KW-1185">Reference proteome</keyword>
<comment type="caution">
    <text evidence="7">The sequence shown here is derived from an EMBL/GenBank/DDBJ whole genome shotgun (WGS) entry which is preliminary data.</text>
</comment>
<evidence type="ECO:0000256" key="5">
    <source>
        <dbReference type="ARBA" id="ARBA00023136"/>
    </source>
</evidence>
<evidence type="ECO:0000256" key="1">
    <source>
        <dbReference type="ARBA" id="ARBA00004651"/>
    </source>
</evidence>
<reference evidence="7 8" key="1">
    <citation type="submission" date="2021-05" db="EMBL/GenBank/DDBJ databases">
        <title>The draft genome of Geobacter pelophilus DSM 12255.</title>
        <authorList>
            <person name="Xu Z."/>
            <person name="Masuda Y."/>
            <person name="Itoh H."/>
            <person name="Senoo K."/>
        </authorList>
    </citation>
    <scope>NUCLEOTIDE SEQUENCE [LARGE SCALE GENOMIC DNA]</scope>
    <source>
        <strain evidence="7 8">DSM 12255</strain>
    </source>
</reference>
<feature type="transmembrane region" description="Helical" evidence="6">
    <location>
        <begin position="180"/>
        <end position="201"/>
    </location>
</feature>
<dbReference type="EMBL" id="JAHCVJ010000001">
    <property type="protein sequence ID" value="MBT0662719.1"/>
    <property type="molecule type" value="Genomic_DNA"/>
</dbReference>
<evidence type="ECO:0000256" key="3">
    <source>
        <dbReference type="ARBA" id="ARBA00022692"/>
    </source>
</evidence>
<feature type="transmembrane region" description="Helical" evidence="6">
    <location>
        <begin position="309"/>
        <end position="329"/>
    </location>
</feature>
<evidence type="ECO:0000313" key="8">
    <source>
        <dbReference type="Proteomes" id="UP000811899"/>
    </source>
</evidence>
<keyword evidence="3 6" id="KW-0812">Transmembrane</keyword>